<evidence type="ECO:0000256" key="1">
    <source>
        <dbReference type="ARBA" id="ARBA00022723"/>
    </source>
</evidence>
<reference evidence="4" key="2">
    <citation type="submission" date="2020-06" db="EMBL/GenBank/DDBJ databases">
        <title>Helianthus annuus Genome sequencing and assembly Release 2.</title>
        <authorList>
            <person name="Gouzy J."/>
            <person name="Langlade N."/>
            <person name="Munos S."/>
        </authorList>
    </citation>
    <scope>NUCLEOTIDE SEQUENCE</scope>
    <source>
        <tissue evidence="4">Leaves</tissue>
    </source>
</reference>
<name>A0A9K3HU69_HELAN</name>
<keyword evidence="3" id="KW-0862">Zinc</keyword>
<dbReference type="Proteomes" id="UP000215914">
    <property type="component" value="Unassembled WGS sequence"/>
</dbReference>
<dbReference type="GO" id="GO:0008270">
    <property type="term" value="F:zinc ion binding"/>
    <property type="evidence" value="ECO:0007669"/>
    <property type="project" value="UniProtKB-KW"/>
</dbReference>
<protein>
    <submittedName>
        <fullName evidence="4">Histone-lysine N-methyltransferase</fullName>
        <ecNumber evidence="4">2.1.1.354</ecNumber>
    </submittedName>
</protein>
<accession>A0A9K3HU69</accession>
<evidence type="ECO:0000313" key="5">
    <source>
        <dbReference type="Proteomes" id="UP000215914"/>
    </source>
</evidence>
<organism evidence="4 5">
    <name type="scientific">Helianthus annuus</name>
    <name type="common">Common sunflower</name>
    <dbReference type="NCBI Taxonomy" id="4232"/>
    <lineage>
        <taxon>Eukaryota</taxon>
        <taxon>Viridiplantae</taxon>
        <taxon>Streptophyta</taxon>
        <taxon>Embryophyta</taxon>
        <taxon>Tracheophyta</taxon>
        <taxon>Spermatophyta</taxon>
        <taxon>Magnoliopsida</taxon>
        <taxon>eudicotyledons</taxon>
        <taxon>Gunneridae</taxon>
        <taxon>Pentapetalae</taxon>
        <taxon>asterids</taxon>
        <taxon>campanulids</taxon>
        <taxon>Asterales</taxon>
        <taxon>Asteraceae</taxon>
        <taxon>Asteroideae</taxon>
        <taxon>Heliantheae alliance</taxon>
        <taxon>Heliantheae</taxon>
        <taxon>Helianthus</taxon>
    </lineage>
</organism>
<evidence type="ECO:0000256" key="2">
    <source>
        <dbReference type="ARBA" id="ARBA00022771"/>
    </source>
</evidence>
<keyword evidence="4" id="KW-0808">Transferase</keyword>
<dbReference type="SUPFAM" id="SSF57903">
    <property type="entry name" value="FYVE/PHD zinc finger"/>
    <property type="match status" value="1"/>
</dbReference>
<reference evidence="4" key="1">
    <citation type="journal article" date="2017" name="Nature">
        <title>The sunflower genome provides insights into oil metabolism, flowering and Asterid evolution.</title>
        <authorList>
            <person name="Badouin H."/>
            <person name="Gouzy J."/>
            <person name="Grassa C.J."/>
            <person name="Murat F."/>
            <person name="Staton S.E."/>
            <person name="Cottret L."/>
            <person name="Lelandais-Briere C."/>
            <person name="Owens G.L."/>
            <person name="Carrere S."/>
            <person name="Mayjonade B."/>
            <person name="Legrand L."/>
            <person name="Gill N."/>
            <person name="Kane N.C."/>
            <person name="Bowers J.E."/>
            <person name="Hubner S."/>
            <person name="Bellec A."/>
            <person name="Berard A."/>
            <person name="Berges H."/>
            <person name="Blanchet N."/>
            <person name="Boniface M.C."/>
            <person name="Brunel D."/>
            <person name="Catrice O."/>
            <person name="Chaidir N."/>
            <person name="Claudel C."/>
            <person name="Donnadieu C."/>
            <person name="Faraut T."/>
            <person name="Fievet G."/>
            <person name="Helmstetter N."/>
            <person name="King M."/>
            <person name="Knapp S.J."/>
            <person name="Lai Z."/>
            <person name="Le Paslier M.C."/>
            <person name="Lippi Y."/>
            <person name="Lorenzon L."/>
            <person name="Mandel J.R."/>
            <person name="Marage G."/>
            <person name="Marchand G."/>
            <person name="Marquand E."/>
            <person name="Bret-Mestries E."/>
            <person name="Morien E."/>
            <person name="Nambeesan S."/>
            <person name="Nguyen T."/>
            <person name="Pegot-Espagnet P."/>
            <person name="Pouilly N."/>
            <person name="Raftis F."/>
            <person name="Sallet E."/>
            <person name="Schiex T."/>
            <person name="Thomas J."/>
            <person name="Vandecasteele C."/>
            <person name="Vares D."/>
            <person name="Vear F."/>
            <person name="Vautrin S."/>
            <person name="Crespi M."/>
            <person name="Mangin B."/>
            <person name="Burke J.M."/>
            <person name="Salse J."/>
            <person name="Munos S."/>
            <person name="Vincourt P."/>
            <person name="Rieseberg L.H."/>
            <person name="Langlade N.B."/>
        </authorList>
    </citation>
    <scope>NUCLEOTIDE SEQUENCE</scope>
    <source>
        <tissue evidence="4">Leaves</tissue>
    </source>
</reference>
<dbReference type="EMBL" id="MNCJ02000326">
    <property type="protein sequence ID" value="KAF5784424.1"/>
    <property type="molecule type" value="Genomic_DNA"/>
</dbReference>
<evidence type="ECO:0000313" key="4">
    <source>
        <dbReference type="EMBL" id="KAF5784424.1"/>
    </source>
</evidence>
<comment type="caution">
    <text evidence="4">The sequence shown here is derived from an EMBL/GenBank/DDBJ whole genome shotgun (WGS) entry which is preliminary data.</text>
</comment>
<keyword evidence="5" id="KW-1185">Reference proteome</keyword>
<dbReference type="AlphaFoldDB" id="A0A9K3HU69"/>
<keyword evidence="1" id="KW-0479">Metal-binding</keyword>
<dbReference type="Gene3D" id="3.30.40.10">
    <property type="entry name" value="Zinc/RING finger domain, C3HC4 (zinc finger)"/>
    <property type="match status" value="1"/>
</dbReference>
<dbReference type="GO" id="GO:0140999">
    <property type="term" value="F:histone H3K4 trimethyltransferase activity"/>
    <property type="evidence" value="ECO:0007669"/>
    <property type="project" value="UniProtKB-EC"/>
</dbReference>
<keyword evidence="2" id="KW-0863">Zinc-finger</keyword>
<dbReference type="InterPro" id="IPR011011">
    <property type="entry name" value="Znf_FYVE_PHD"/>
</dbReference>
<evidence type="ECO:0000256" key="3">
    <source>
        <dbReference type="ARBA" id="ARBA00022833"/>
    </source>
</evidence>
<keyword evidence="4" id="KW-0489">Methyltransferase</keyword>
<gene>
    <name evidence="4" type="ORF">HanXRQr2_Chr11g0519381</name>
</gene>
<dbReference type="EC" id="2.1.1.354" evidence="4"/>
<proteinExistence type="predicted"/>
<dbReference type="Gramene" id="mRNA:HanXRQr2_Chr11g0519381">
    <property type="protein sequence ID" value="CDS:HanXRQr2_Chr11g0519381.1"/>
    <property type="gene ID" value="HanXRQr2_Chr11g0519381"/>
</dbReference>
<sequence>MMCLRPIVVRVPIGPWFCPQCSDHPPPAVKSIEFSVYVLCVCMKCLRVLI</sequence>
<dbReference type="InterPro" id="IPR013083">
    <property type="entry name" value="Znf_RING/FYVE/PHD"/>
</dbReference>
<dbReference type="GO" id="GO:0032259">
    <property type="term" value="P:methylation"/>
    <property type="evidence" value="ECO:0007669"/>
    <property type="project" value="UniProtKB-KW"/>
</dbReference>